<evidence type="ECO:0000256" key="2">
    <source>
        <dbReference type="ARBA" id="ARBA00022723"/>
    </source>
</evidence>
<dbReference type="Gene3D" id="3.60.130.30">
    <property type="match status" value="1"/>
</dbReference>
<keyword evidence="4" id="KW-0560">Oxidoreductase</keyword>
<dbReference type="EMBL" id="KN822276">
    <property type="protein sequence ID" value="KIM51197.1"/>
    <property type="molecule type" value="Genomic_DNA"/>
</dbReference>
<dbReference type="OrthoDB" id="3216531at2759"/>
<organism evidence="7 8">
    <name type="scientific">Scleroderma citrinum Foug A</name>
    <dbReference type="NCBI Taxonomy" id="1036808"/>
    <lineage>
        <taxon>Eukaryota</taxon>
        <taxon>Fungi</taxon>
        <taxon>Dikarya</taxon>
        <taxon>Basidiomycota</taxon>
        <taxon>Agaricomycotina</taxon>
        <taxon>Agaricomycetes</taxon>
        <taxon>Agaricomycetidae</taxon>
        <taxon>Boletales</taxon>
        <taxon>Sclerodermatineae</taxon>
        <taxon>Sclerodermataceae</taxon>
        <taxon>Scleroderma</taxon>
    </lineage>
</organism>
<evidence type="ECO:0000256" key="5">
    <source>
        <dbReference type="ARBA" id="ARBA00023004"/>
    </source>
</evidence>
<keyword evidence="2" id="KW-0479">Metal-binding</keyword>
<dbReference type="GO" id="GO:0046872">
    <property type="term" value="F:metal ion binding"/>
    <property type="evidence" value="ECO:0007669"/>
    <property type="project" value="UniProtKB-KW"/>
</dbReference>
<feature type="non-terminal residue" evidence="7">
    <location>
        <position position="1"/>
    </location>
</feature>
<reference evidence="8" key="2">
    <citation type="submission" date="2015-01" db="EMBL/GenBank/DDBJ databases">
        <title>Evolutionary Origins and Diversification of the Mycorrhizal Mutualists.</title>
        <authorList>
            <consortium name="DOE Joint Genome Institute"/>
            <consortium name="Mycorrhizal Genomics Consortium"/>
            <person name="Kohler A."/>
            <person name="Kuo A."/>
            <person name="Nagy L.G."/>
            <person name="Floudas D."/>
            <person name="Copeland A."/>
            <person name="Barry K.W."/>
            <person name="Cichocki N."/>
            <person name="Veneault-Fourrey C."/>
            <person name="LaButti K."/>
            <person name="Lindquist E.A."/>
            <person name="Lipzen A."/>
            <person name="Lundell T."/>
            <person name="Morin E."/>
            <person name="Murat C."/>
            <person name="Riley R."/>
            <person name="Ohm R."/>
            <person name="Sun H."/>
            <person name="Tunlid A."/>
            <person name="Henrissat B."/>
            <person name="Grigoriev I.V."/>
            <person name="Hibbett D.S."/>
            <person name="Martin F."/>
        </authorList>
    </citation>
    <scope>NUCLEOTIDE SEQUENCE [LARGE SCALE GENOMIC DNA]</scope>
    <source>
        <strain evidence="8">Foug A</strain>
    </source>
</reference>
<dbReference type="Proteomes" id="UP000053989">
    <property type="component" value="Unassembled WGS sequence"/>
</dbReference>
<dbReference type="InParanoid" id="A0A0C2ZE36"/>
<evidence type="ECO:0000313" key="8">
    <source>
        <dbReference type="Proteomes" id="UP000053989"/>
    </source>
</evidence>
<name>A0A0C2ZE36_9AGAM</name>
<dbReference type="InterPro" id="IPR024779">
    <property type="entry name" value="2OGFeDO_JBP1/TET_oxygenase_dom"/>
</dbReference>
<comment type="cofactor">
    <cofactor evidence="1">
        <name>Fe(2+)</name>
        <dbReference type="ChEBI" id="CHEBI:29033"/>
    </cofactor>
</comment>
<keyword evidence="3" id="KW-0223">Dioxygenase</keyword>
<feature type="domain" description="2OGFeDO JBP1/TET oxygenase" evidence="6">
    <location>
        <begin position="97"/>
        <end position="231"/>
    </location>
</feature>
<keyword evidence="8" id="KW-1185">Reference proteome</keyword>
<dbReference type="Pfam" id="PF12851">
    <property type="entry name" value="Tet_JBP"/>
    <property type="match status" value="1"/>
</dbReference>
<evidence type="ECO:0000256" key="3">
    <source>
        <dbReference type="ARBA" id="ARBA00022964"/>
    </source>
</evidence>
<dbReference type="HOGENOM" id="CLU_039070_4_1_1"/>
<sequence length="262" mass="29301">TIILGEGNTIVMWYLPGAMTNNAQKQMWDSLESLSDVLDKSIVGKNWQTKPDYFKPESLARCLEFAPAIHQLGHSAWTDTPSVSTALKTKSGQTWASQMTFPSAMLSAALSIMHPPLYNAGLHGMEVLSSWAEQNDKGMDDALDTWSMVYTNISVIANRGTPLHHDPHSQSNWYDILVSVGEYKDCYLDIPTLGLKLEYSPGTIVAFSGRLLHHGVNKVDGHRCCFAYYMRDNIHNFLCVPATEWMTVDMVWNALVFGPNKK</sequence>
<evidence type="ECO:0000256" key="1">
    <source>
        <dbReference type="ARBA" id="ARBA00001954"/>
    </source>
</evidence>
<accession>A0A0C2ZE36</accession>
<reference evidence="7 8" key="1">
    <citation type="submission" date="2014-04" db="EMBL/GenBank/DDBJ databases">
        <authorList>
            <consortium name="DOE Joint Genome Institute"/>
            <person name="Kuo A."/>
            <person name="Kohler A."/>
            <person name="Nagy L.G."/>
            <person name="Floudas D."/>
            <person name="Copeland A."/>
            <person name="Barry K.W."/>
            <person name="Cichocki N."/>
            <person name="Veneault-Fourrey C."/>
            <person name="LaButti K."/>
            <person name="Lindquist E.A."/>
            <person name="Lipzen A."/>
            <person name="Lundell T."/>
            <person name="Morin E."/>
            <person name="Murat C."/>
            <person name="Sun H."/>
            <person name="Tunlid A."/>
            <person name="Henrissat B."/>
            <person name="Grigoriev I.V."/>
            <person name="Hibbett D.S."/>
            <person name="Martin F."/>
            <person name="Nordberg H.P."/>
            <person name="Cantor M.N."/>
            <person name="Hua S.X."/>
        </authorList>
    </citation>
    <scope>NUCLEOTIDE SEQUENCE [LARGE SCALE GENOMIC DNA]</scope>
    <source>
        <strain evidence="7 8">Foug A</strain>
    </source>
</reference>
<dbReference type="GO" id="GO:0051213">
    <property type="term" value="F:dioxygenase activity"/>
    <property type="evidence" value="ECO:0007669"/>
    <property type="project" value="UniProtKB-KW"/>
</dbReference>
<protein>
    <recommendedName>
        <fullName evidence="6">2OGFeDO JBP1/TET oxygenase domain-containing protein</fullName>
    </recommendedName>
</protein>
<evidence type="ECO:0000256" key="4">
    <source>
        <dbReference type="ARBA" id="ARBA00023002"/>
    </source>
</evidence>
<evidence type="ECO:0000313" key="7">
    <source>
        <dbReference type="EMBL" id="KIM51197.1"/>
    </source>
</evidence>
<keyword evidence="5" id="KW-0408">Iron</keyword>
<evidence type="ECO:0000259" key="6">
    <source>
        <dbReference type="Pfam" id="PF12851"/>
    </source>
</evidence>
<proteinExistence type="predicted"/>
<dbReference type="AlphaFoldDB" id="A0A0C2ZE36"/>
<gene>
    <name evidence="7" type="ORF">SCLCIDRAFT_143760</name>
</gene>